<accession>C0DW90</accession>
<comment type="caution">
    <text evidence="1">The sequence shown here is derived from an EMBL/GenBank/DDBJ whole genome shotgun (WGS) entry which is preliminary data.</text>
</comment>
<gene>
    <name evidence="1" type="ORF">EIKCOROL_01640</name>
</gene>
<proteinExistence type="predicted"/>
<reference evidence="1 2" key="1">
    <citation type="submission" date="2009-01" db="EMBL/GenBank/DDBJ databases">
        <authorList>
            <person name="Fulton L."/>
            <person name="Clifton S."/>
            <person name="Chinwalla A.T."/>
            <person name="Mitreva M."/>
            <person name="Sodergren E."/>
            <person name="Weinstock G."/>
            <person name="Clifton S."/>
            <person name="Dooling D.J."/>
            <person name="Fulton B."/>
            <person name="Minx P."/>
            <person name="Pepin K.H."/>
            <person name="Johnson M."/>
            <person name="Bhonagiri V."/>
            <person name="Nash W.E."/>
            <person name="Mardis E.R."/>
            <person name="Wilson R.K."/>
        </authorList>
    </citation>
    <scope>NUCLEOTIDE SEQUENCE [LARGE SCALE GENOMIC DNA]</scope>
    <source>
        <strain evidence="1 2">ATCC 23834</strain>
    </source>
</reference>
<organism evidence="1 2">
    <name type="scientific">Eikenella corrodens ATCC 23834</name>
    <dbReference type="NCBI Taxonomy" id="546274"/>
    <lineage>
        <taxon>Bacteria</taxon>
        <taxon>Pseudomonadati</taxon>
        <taxon>Pseudomonadota</taxon>
        <taxon>Betaproteobacteria</taxon>
        <taxon>Neisseriales</taxon>
        <taxon>Neisseriaceae</taxon>
        <taxon>Eikenella</taxon>
    </lineage>
</organism>
<sequence>MERIDSAEKRGYLKSSGSLFPLGSKHRSNTGIRQTCTAVIITRYHHT</sequence>
<name>C0DW90_EIKCO</name>
<evidence type="ECO:0000313" key="1">
    <source>
        <dbReference type="EMBL" id="EEG23670.1"/>
    </source>
</evidence>
<protein>
    <submittedName>
        <fullName evidence="1">Uncharacterized protein</fullName>
    </submittedName>
</protein>
<dbReference type="AlphaFoldDB" id="C0DW90"/>
<dbReference type="EMBL" id="ACEA01000033">
    <property type="protein sequence ID" value="EEG23670.1"/>
    <property type="molecule type" value="Genomic_DNA"/>
</dbReference>
<dbReference type="HOGENOM" id="CLU_3167530_0_0_4"/>
<evidence type="ECO:0000313" key="2">
    <source>
        <dbReference type="Proteomes" id="UP000005837"/>
    </source>
</evidence>
<dbReference type="Proteomes" id="UP000005837">
    <property type="component" value="Unassembled WGS sequence"/>
</dbReference>